<keyword evidence="3" id="KW-1185">Reference proteome</keyword>
<dbReference type="EMBL" id="MLFU01000046">
    <property type="protein sequence ID" value="KAK1491547.1"/>
    <property type="molecule type" value="Genomic_DNA"/>
</dbReference>
<feature type="transmembrane region" description="Helical" evidence="1">
    <location>
        <begin position="35"/>
        <end position="54"/>
    </location>
</feature>
<accession>A0ABQ9R168</accession>
<gene>
    <name evidence="2" type="ORF">CTAM01_10273</name>
</gene>
<name>A0ABQ9R168_9PEZI</name>
<dbReference type="RefSeq" id="XP_060379062.1">
    <property type="nucleotide sequence ID" value="XM_060526289.1"/>
</dbReference>
<sequence length="112" mass="12654">MHLVVDVAVPRRQGPNNPICWARHLADLSTVPRTLGAVCGGAIVDKTALLLLMMMMMMMMIPTYDLGNLAEKVGDDVSYQHTFDTLSMDNRLHKFLFGPRARLRGRRRQRAC</sequence>
<evidence type="ECO:0000313" key="3">
    <source>
        <dbReference type="Proteomes" id="UP001227543"/>
    </source>
</evidence>
<reference evidence="2 3" key="1">
    <citation type="submission" date="2016-10" db="EMBL/GenBank/DDBJ databases">
        <title>The genome sequence of Colletotrichum fioriniae PJ7.</title>
        <authorList>
            <person name="Baroncelli R."/>
        </authorList>
    </citation>
    <scope>NUCLEOTIDE SEQUENCE [LARGE SCALE GENOMIC DNA]</scope>
    <source>
        <strain evidence="2 3">Tom-12</strain>
    </source>
</reference>
<dbReference type="GeneID" id="85410527"/>
<comment type="caution">
    <text evidence="2">The sequence shown here is derived from an EMBL/GenBank/DDBJ whole genome shotgun (WGS) entry which is preliminary data.</text>
</comment>
<proteinExistence type="predicted"/>
<keyword evidence="1" id="KW-0812">Transmembrane</keyword>
<evidence type="ECO:0000313" key="2">
    <source>
        <dbReference type="EMBL" id="KAK1491547.1"/>
    </source>
</evidence>
<protein>
    <submittedName>
        <fullName evidence="2">Uncharacterized protein</fullName>
    </submittedName>
</protein>
<evidence type="ECO:0000256" key="1">
    <source>
        <dbReference type="SAM" id="Phobius"/>
    </source>
</evidence>
<keyword evidence="1" id="KW-1133">Transmembrane helix</keyword>
<organism evidence="2 3">
    <name type="scientific">Colletotrichum tamarilloi</name>
    <dbReference type="NCBI Taxonomy" id="1209934"/>
    <lineage>
        <taxon>Eukaryota</taxon>
        <taxon>Fungi</taxon>
        <taxon>Dikarya</taxon>
        <taxon>Ascomycota</taxon>
        <taxon>Pezizomycotina</taxon>
        <taxon>Sordariomycetes</taxon>
        <taxon>Hypocreomycetidae</taxon>
        <taxon>Glomerellales</taxon>
        <taxon>Glomerellaceae</taxon>
        <taxon>Colletotrichum</taxon>
        <taxon>Colletotrichum acutatum species complex</taxon>
    </lineage>
</organism>
<dbReference type="Proteomes" id="UP001227543">
    <property type="component" value="Unassembled WGS sequence"/>
</dbReference>
<keyword evidence="1" id="KW-0472">Membrane</keyword>